<dbReference type="EMBL" id="JAGGKC010000015">
    <property type="protein sequence ID" value="MBP1919496.1"/>
    <property type="molecule type" value="Genomic_DNA"/>
</dbReference>
<sequence>MKINKVLNMKYIFIYLFLILIAVFTKEYYKSGKKPELGYSIVFLLMGLSIAAFYIVKDMIYNPSRMNYRNIIMEKALFNHRGNILKEVDSVPLHKDFIALYLGRNSEDPYGATVSSLQAVRYKGTRMVDSLFVPIESRDPLYEKYSLSIGEAFAKFIKFADTMPVVTYNQPFMHTYINIKLDKDIQLTYLDAMKMSKDIYNMYNEPIKKLTKHLRLINLEKDRLAGAKTVGAIYLDYMYTLTVFKAKEKKRLQKLMKEKSGGGVKLFQIPAKSKKSIQESKEQIAETEHVSGN</sequence>
<protein>
    <recommendedName>
        <fullName evidence="5">DUF3137 domain-containing protein</fullName>
    </recommendedName>
</protein>
<reference evidence="3 4" key="1">
    <citation type="submission" date="2021-03" db="EMBL/GenBank/DDBJ databases">
        <title>Genomic Encyclopedia of Type Strains, Phase IV (KMG-IV): sequencing the most valuable type-strain genomes for metagenomic binning, comparative biology and taxonomic classification.</title>
        <authorList>
            <person name="Goeker M."/>
        </authorList>
    </citation>
    <scope>NUCLEOTIDE SEQUENCE [LARGE SCALE GENOMIC DNA]</scope>
    <source>
        <strain evidence="3 4">DSM 6139</strain>
    </source>
</reference>
<evidence type="ECO:0000256" key="1">
    <source>
        <dbReference type="SAM" id="MobiDB-lite"/>
    </source>
</evidence>
<dbReference type="RefSeq" id="WP_209459689.1">
    <property type="nucleotide sequence ID" value="NZ_JAGGKC010000015.1"/>
</dbReference>
<gene>
    <name evidence="3" type="ORF">J2Z34_001985</name>
</gene>
<feature type="region of interest" description="Disordered" evidence="1">
    <location>
        <begin position="272"/>
        <end position="293"/>
    </location>
</feature>
<feature type="transmembrane region" description="Helical" evidence="2">
    <location>
        <begin position="7"/>
        <end position="25"/>
    </location>
</feature>
<accession>A0ABS4G4N3</accession>
<evidence type="ECO:0000313" key="4">
    <source>
        <dbReference type="Proteomes" id="UP001519271"/>
    </source>
</evidence>
<feature type="compositionally biased region" description="Basic and acidic residues" evidence="1">
    <location>
        <begin position="276"/>
        <end position="293"/>
    </location>
</feature>
<evidence type="ECO:0000313" key="3">
    <source>
        <dbReference type="EMBL" id="MBP1919496.1"/>
    </source>
</evidence>
<keyword evidence="2" id="KW-0472">Membrane</keyword>
<evidence type="ECO:0000256" key="2">
    <source>
        <dbReference type="SAM" id="Phobius"/>
    </source>
</evidence>
<name>A0ABS4G4N3_9CLOT</name>
<feature type="transmembrane region" description="Helical" evidence="2">
    <location>
        <begin position="37"/>
        <end position="56"/>
    </location>
</feature>
<organism evidence="3 4">
    <name type="scientific">Youngiibacter multivorans</name>
    <dbReference type="NCBI Taxonomy" id="937251"/>
    <lineage>
        <taxon>Bacteria</taxon>
        <taxon>Bacillati</taxon>
        <taxon>Bacillota</taxon>
        <taxon>Clostridia</taxon>
        <taxon>Eubacteriales</taxon>
        <taxon>Clostridiaceae</taxon>
        <taxon>Youngiibacter</taxon>
    </lineage>
</organism>
<comment type="caution">
    <text evidence="3">The sequence shown here is derived from an EMBL/GenBank/DDBJ whole genome shotgun (WGS) entry which is preliminary data.</text>
</comment>
<dbReference type="Proteomes" id="UP001519271">
    <property type="component" value="Unassembled WGS sequence"/>
</dbReference>
<evidence type="ECO:0008006" key="5">
    <source>
        <dbReference type="Google" id="ProtNLM"/>
    </source>
</evidence>
<keyword evidence="4" id="KW-1185">Reference proteome</keyword>
<proteinExistence type="predicted"/>
<keyword evidence="2" id="KW-0812">Transmembrane</keyword>
<keyword evidence="2" id="KW-1133">Transmembrane helix</keyword>